<reference evidence="9 10" key="1">
    <citation type="submission" date="2020-08" db="EMBL/GenBank/DDBJ databases">
        <title>Plant Genome Project.</title>
        <authorList>
            <person name="Zhang R.-G."/>
        </authorList>
    </citation>
    <scope>NUCLEOTIDE SEQUENCE [LARGE SCALE GENOMIC DNA]</scope>
    <source>
        <tissue evidence="9">Rhizome</tissue>
    </source>
</reference>
<dbReference type="Gene3D" id="1.20.58.1520">
    <property type="match status" value="1"/>
</dbReference>
<keyword evidence="4" id="KW-0963">Cytoplasm</keyword>
<accession>A0A8J5KLL3</accession>
<gene>
    <name evidence="9" type="ORF">ZIOFF_047948</name>
</gene>
<dbReference type="PANTHER" id="PTHR19321">
    <property type="entry name" value="PROTEIN REGULATOR OF CYTOKINESIS 1 PRC1-RELATED"/>
    <property type="match status" value="1"/>
</dbReference>
<evidence type="ECO:0000313" key="10">
    <source>
        <dbReference type="Proteomes" id="UP000734854"/>
    </source>
</evidence>
<evidence type="ECO:0000313" key="9">
    <source>
        <dbReference type="EMBL" id="KAG6492976.1"/>
    </source>
</evidence>
<dbReference type="GO" id="GO:0005819">
    <property type="term" value="C:spindle"/>
    <property type="evidence" value="ECO:0007669"/>
    <property type="project" value="TreeGrafter"/>
</dbReference>
<evidence type="ECO:0000256" key="8">
    <source>
        <dbReference type="SAM" id="Coils"/>
    </source>
</evidence>
<dbReference type="GO" id="GO:0000226">
    <property type="term" value="P:microtubule cytoskeleton organization"/>
    <property type="evidence" value="ECO:0007669"/>
    <property type="project" value="InterPro"/>
</dbReference>
<proteinExistence type="inferred from homology"/>
<evidence type="ECO:0000256" key="4">
    <source>
        <dbReference type="ARBA" id="ARBA00022490"/>
    </source>
</evidence>
<dbReference type="FunFam" id="1.20.58.1520:FF:000002">
    <property type="entry name" value="65-kDa microtubule-associated protein 6"/>
    <property type="match status" value="1"/>
</dbReference>
<organism evidence="9 10">
    <name type="scientific">Zingiber officinale</name>
    <name type="common">Ginger</name>
    <name type="synonym">Amomum zingiber</name>
    <dbReference type="NCBI Taxonomy" id="94328"/>
    <lineage>
        <taxon>Eukaryota</taxon>
        <taxon>Viridiplantae</taxon>
        <taxon>Streptophyta</taxon>
        <taxon>Embryophyta</taxon>
        <taxon>Tracheophyta</taxon>
        <taxon>Spermatophyta</taxon>
        <taxon>Magnoliopsida</taxon>
        <taxon>Liliopsida</taxon>
        <taxon>Zingiberales</taxon>
        <taxon>Zingiberaceae</taxon>
        <taxon>Zingiber</taxon>
    </lineage>
</organism>
<keyword evidence="5" id="KW-0597">Phosphoprotein</keyword>
<dbReference type="EMBL" id="JACMSC010000013">
    <property type="protein sequence ID" value="KAG6492976.1"/>
    <property type="molecule type" value="Genomic_DNA"/>
</dbReference>
<dbReference type="GO" id="GO:0005634">
    <property type="term" value="C:nucleus"/>
    <property type="evidence" value="ECO:0007669"/>
    <property type="project" value="UniProtKB-SubCell"/>
</dbReference>
<evidence type="ECO:0000256" key="5">
    <source>
        <dbReference type="ARBA" id="ARBA00022553"/>
    </source>
</evidence>
<dbReference type="GO" id="GO:0008017">
    <property type="term" value="F:microtubule binding"/>
    <property type="evidence" value="ECO:0007669"/>
    <property type="project" value="InterPro"/>
</dbReference>
<keyword evidence="6" id="KW-0493">Microtubule</keyword>
<name>A0A8J5KLL3_ZINOF</name>
<protein>
    <recommendedName>
        <fullName evidence="11">65-kDa microtubule-associated protein 3</fullName>
    </recommendedName>
</protein>
<dbReference type="PANTHER" id="PTHR19321:SF7">
    <property type="entry name" value="65-KDA MICROTUBULE-ASSOCIATED PROTEIN 3"/>
    <property type="match status" value="1"/>
</dbReference>
<keyword evidence="10" id="KW-1185">Reference proteome</keyword>
<feature type="coiled-coil region" evidence="8">
    <location>
        <begin position="459"/>
        <end position="493"/>
    </location>
</feature>
<comment type="subcellular location">
    <subcellularLocation>
        <location evidence="2">Cytoplasm</location>
    </subcellularLocation>
    <subcellularLocation>
        <location evidence="1">Nucleus</location>
    </subcellularLocation>
</comment>
<dbReference type="AlphaFoldDB" id="A0A8J5KLL3"/>
<dbReference type="Pfam" id="PF03999">
    <property type="entry name" value="MAP65_ASE1"/>
    <property type="match status" value="1"/>
</dbReference>
<comment type="similarity">
    <text evidence="3">Belongs to the MAP65/ASE1 family.</text>
</comment>
<comment type="caution">
    <text evidence="9">The sequence shown here is derived from an EMBL/GenBank/DDBJ whole genome shotgun (WGS) entry which is preliminary data.</text>
</comment>
<evidence type="ECO:0000256" key="7">
    <source>
        <dbReference type="ARBA" id="ARBA00023242"/>
    </source>
</evidence>
<evidence type="ECO:0000256" key="2">
    <source>
        <dbReference type="ARBA" id="ARBA00004496"/>
    </source>
</evidence>
<dbReference type="GO" id="GO:0005874">
    <property type="term" value="C:microtubule"/>
    <property type="evidence" value="ECO:0007669"/>
    <property type="project" value="UniProtKB-KW"/>
</dbReference>
<dbReference type="GO" id="GO:0005737">
    <property type="term" value="C:cytoplasm"/>
    <property type="evidence" value="ECO:0007669"/>
    <property type="project" value="UniProtKB-SubCell"/>
</dbReference>
<evidence type="ECO:0000256" key="3">
    <source>
        <dbReference type="ARBA" id="ARBA00006187"/>
    </source>
</evidence>
<evidence type="ECO:0000256" key="1">
    <source>
        <dbReference type="ARBA" id="ARBA00004123"/>
    </source>
</evidence>
<dbReference type="Proteomes" id="UP000734854">
    <property type="component" value="Unassembled WGS sequence"/>
</dbReference>
<evidence type="ECO:0008006" key="11">
    <source>
        <dbReference type="Google" id="ProtNLM"/>
    </source>
</evidence>
<keyword evidence="8" id="KW-0175">Coiled coil</keyword>
<sequence>MALDPNCRPTRIATAHRTLLDELQIIWDEVGESEDEKDKMMLELEQECRNLYRRKIDEADQYRDRIRQAIAGLRAEIEDICCSMEEPPVHGIESAGSLKEQLNAITLKLEEMQIEKNARLLKFLEVVDQIRKILAEFSPIECDDSKFSVDESDLSTRALRELEKQLQSLQEEKSERLRRVMEHSNTLKAFCAVLGLSFEETTRDLHHNSHHDEGYMSISDDSVESLVSAIEHLRKVKLERMQKLQDLASAMLELWNLMDIPSEEQQQFQSVACNIAASEQEFTELNSLSLEFINHVQAEVLRLEQLKASRIEELILKKKTELHEIHLKTHLIAESQEPDLDIDDVQAGAIDASSVLEQLEVQISAAKEEAFSRKDVLERVEKWLAVCEEENWLEEYNRDGNRYGAGKGAHLMLRRAEKARTLVSKIPAMVDALINKVTAWEKERGDDFIYDGLSLLSMLEDYTIMSQEKEQERKRKRDQKKLQEQQIAEQEAIFGSKSLSKSLSTKKTPKALTISPSQKTLGAATKTDLLSPKSAAKKVRVYKLSTDRMPSFAYF</sequence>
<dbReference type="InterPro" id="IPR007145">
    <property type="entry name" value="MAP65_Ase1_PRC1"/>
</dbReference>
<evidence type="ECO:0000256" key="6">
    <source>
        <dbReference type="ARBA" id="ARBA00022701"/>
    </source>
</evidence>
<feature type="coiled-coil region" evidence="8">
    <location>
        <begin position="152"/>
        <end position="179"/>
    </location>
</feature>
<keyword evidence="7" id="KW-0539">Nucleus</keyword>